<sequence length="116" mass="12792">MLPSVTTTMEHIVEAPMNEALQLEPSMSVHPPTHLKHEDFEVNQAIPTISTEPTTLVDVTAEPALFAPTAAATTHTDVAEDDSAQTKDEPLQQLCSSMVMRLRPLLFDYFLDCITI</sequence>
<name>A0AAP0DZT6_9MAGN</name>
<keyword evidence="2" id="KW-1185">Reference proteome</keyword>
<evidence type="ECO:0000313" key="2">
    <source>
        <dbReference type="Proteomes" id="UP001419268"/>
    </source>
</evidence>
<protein>
    <submittedName>
        <fullName evidence="1">Uncharacterized protein</fullName>
    </submittedName>
</protein>
<accession>A0AAP0DZT6</accession>
<comment type="caution">
    <text evidence="1">The sequence shown here is derived from an EMBL/GenBank/DDBJ whole genome shotgun (WGS) entry which is preliminary data.</text>
</comment>
<organism evidence="1 2">
    <name type="scientific">Stephania cephalantha</name>
    <dbReference type="NCBI Taxonomy" id="152367"/>
    <lineage>
        <taxon>Eukaryota</taxon>
        <taxon>Viridiplantae</taxon>
        <taxon>Streptophyta</taxon>
        <taxon>Embryophyta</taxon>
        <taxon>Tracheophyta</taxon>
        <taxon>Spermatophyta</taxon>
        <taxon>Magnoliopsida</taxon>
        <taxon>Ranunculales</taxon>
        <taxon>Menispermaceae</taxon>
        <taxon>Menispermoideae</taxon>
        <taxon>Cissampelideae</taxon>
        <taxon>Stephania</taxon>
    </lineage>
</organism>
<proteinExistence type="predicted"/>
<gene>
    <name evidence="1" type="ORF">Scep_030467</name>
</gene>
<dbReference type="Proteomes" id="UP001419268">
    <property type="component" value="Unassembled WGS sequence"/>
</dbReference>
<evidence type="ECO:0000313" key="1">
    <source>
        <dbReference type="EMBL" id="KAK9083996.1"/>
    </source>
</evidence>
<reference evidence="1 2" key="1">
    <citation type="submission" date="2024-01" db="EMBL/GenBank/DDBJ databases">
        <title>Genome assemblies of Stephania.</title>
        <authorList>
            <person name="Yang L."/>
        </authorList>
    </citation>
    <scope>NUCLEOTIDE SEQUENCE [LARGE SCALE GENOMIC DNA]</scope>
    <source>
        <strain evidence="1">JXDWG</strain>
        <tissue evidence="1">Leaf</tissue>
    </source>
</reference>
<dbReference type="EMBL" id="JBBNAG010000013">
    <property type="protein sequence ID" value="KAK9083996.1"/>
    <property type="molecule type" value="Genomic_DNA"/>
</dbReference>
<dbReference type="AlphaFoldDB" id="A0AAP0DZT6"/>